<dbReference type="Pfam" id="PF11177">
    <property type="entry name" value="DUF2964"/>
    <property type="match status" value="1"/>
</dbReference>
<dbReference type="InterPro" id="IPR021347">
    <property type="entry name" value="DUF2964"/>
</dbReference>
<name>A0A158JIG7_9BURK</name>
<evidence type="ECO:0008006" key="3">
    <source>
        <dbReference type="Google" id="ProtNLM"/>
    </source>
</evidence>
<organism evidence="1 2">
    <name type="scientific">Caballeronia humi</name>
    <dbReference type="NCBI Taxonomy" id="326474"/>
    <lineage>
        <taxon>Bacteria</taxon>
        <taxon>Pseudomonadati</taxon>
        <taxon>Pseudomonadota</taxon>
        <taxon>Betaproteobacteria</taxon>
        <taxon>Burkholderiales</taxon>
        <taxon>Burkholderiaceae</taxon>
        <taxon>Caballeronia</taxon>
    </lineage>
</organism>
<evidence type="ECO:0000313" key="2">
    <source>
        <dbReference type="Proteomes" id="UP000054977"/>
    </source>
</evidence>
<evidence type="ECO:0000313" key="1">
    <source>
        <dbReference type="EMBL" id="SAL68636.1"/>
    </source>
</evidence>
<dbReference type="EMBL" id="FCNW02000114">
    <property type="protein sequence ID" value="SAL68636.1"/>
    <property type="molecule type" value="Genomic_DNA"/>
</dbReference>
<dbReference type="Proteomes" id="UP000054977">
    <property type="component" value="Unassembled WGS sequence"/>
</dbReference>
<protein>
    <recommendedName>
        <fullName evidence="3">DUF2964 domain-containing protein</fullName>
    </recommendedName>
</protein>
<gene>
    <name evidence="1" type="ORF">AWB65_06736</name>
</gene>
<dbReference type="AlphaFoldDB" id="A0A158JIG7"/>
<dbReference type="RefSeq" id="WP_087671151.1">
    <property type="nucleotide sequence ID" value="NZ_FCNW02000114.1"/>
</dbReference>
<sequence>MKRSDIRVAVATIGVFVSLGGVFAGIRGLLFDAESTVSYGAFSIAIEVATFVVALNPTSNGES</sequence>
<accession>A0A158JIG7</accession>
<proteinExistence type="predicted"/>
<dbReference type="OrthoDB" id="8943486at2"/>
<reference evidence="1" key="1">
    <citation type="submission" date="2016-01" db="EMBL/GenBank/DDBJ databases">
        <authorList>
            <person name="Peeters C."/>
        </authorList>
    </citation>
    <scope>NUCLEOTIDE SEQUENCE [LARGE SCALE GENOMIC DNA]</scope>
    <source>
        <strain evidence="1">LMG 22934</strain>
    </source>
</reference>
<comment type="caution">
    <text evidence="1">The sequence shown here is derived from an EMBL/GenBank/DDBJ whole genome shotgun (WGS) entry which is preliminary data.</text>
</comment>
<keyword evidence="2" id="KW-1185">Reference proteome</keyword>